<dbReference type="SUPFAM" id="SSF50692">
    <property type="entry name" value="ADC-like"/>
    <property type="match status" value="1"/>
</dbReference>
<evidence type="ECO:0000256" key="2">
    <source>
        <dbReference type="ARBA" id="ARBA00001966"/>
    </source>
</evidence>
<dbReference type="Pfam" id="PF01568">
    <property type="entry name" value="Molydop_binding"/>
    <property type="match status" value="1"/>
</dbReference>
<dbReference type="InterPro" id="IPR041924">
    <property type="entry name" value="Formate_Dh-H_N"/>
</dbReference>
<dbReference type="CDD" id="cd02753">
    <property type="entry name" value="MopB_Formate-Dh-H"/>
    <property type="match status" value="1"/>
</dbReference>
<evidence type="ECO:0000256" key="14">
    <source>
        <dbReference type="ARBA" id="ARBA00055000"/>
    </source>
</evidence>
<dbReference type="Gene3D" id="2.40.40.20">
    <property type="match status" value="1"/>
</dbReference>
<keyword evidence="9" id="KW-0560">Oxidoreductase</keyword>
<reference evidence="17" key="1">
    <citation type="journal article" date="2020" name="mSystems">
        <title>Genome- and Community-Level Interaction Insights into Carbon Utilization and Element Cycling Functions of Hydrothermarchaeota in Hydrothermal Sediment.</title>
        <authorList>
            <person name="Zhou Z."/>
            <person name="Liu Y."/>
            <person name="Xu W."/>
            <person name="Pan J."/>
            <person name="Luo Z.H."/>
            <person name="Li M."/>
        </authorList>
    </citation>
    <scope>NUCLEOTIDE SEQUENCE [LARGE SCALE GENOMIC DNA]</scope>
    <source>
        <strain evidence="17">SpSt-349</strain>
    </source>
</reference>
<comment type="catalytic activity">
    <reaction evidence="13">
        <text>2 Fe(II)-[cytochrome] + nitrate + 2 H(+) = 2 Fe(III)-[cytochrome] + nitrite + H2O</text>
        <dbReference type="Rhea" id="RHEA:12909"/>
        <dbReference type="Rhea" id="RHEA-COMP:11777"/>
        <dbReference type="Rhea" id="RHEA-COMP:11778"/>
        <dbReference type="ChEBI" id="CHEBI:15377"/>
        <dbReference type="ChEBI" id="CHEBI:15378"/>
        <dbReference type="ChEBI" id="CHEBI:16301"/>
        <dbReference type="ChEBI" id="CHEBI:17632"/>
        <dbReference type="ChEBI" id="CHEBI:29033"/>
        <dbReference type="ChEBI" id="CHEBI:29034"/>
        <dbReference type="EC" id="1.9.6.1"/>
    </reaction>
</comment>
<keyword evidence="11" id="KW-0411">Iron-sulfur</keyword>
<keyword evidence="8" id="KW-0813">Transport</keyword>
<dbReference type="PANTHER" id="PTHR43105:SF10">
    <property type="entry name" value="NADH-QUINONE OXIDOREDUCTASE SUBUNIT G"/>
    <property type="match status" value="1"/>
</dbReference>
<protein>
    <recommendedName>
        <fullName evidence="15">nitrate reductase (cytochrome)</fullName>
        <ecNumber evidence="15">1.9.6.1</ecNumber>
    </recommendedName>
</protein>
<dbReference type="FunFam" id="3.40.228.10:FF:000002">
    <property type="entry name" value="Formate dehydrogenase subunit alpha"/>
    <property type="match status" value="1"/>
</dbReference>
<dbReference type="GO" id="GO:0008863">
    <property type="term" value="F:formate dehydrogenase (NAD+) activity"/>
    <property type="evidence" value="ECO:0007669"/>
    <property type="project" value="InterPro"/>
</dbReference>
<dbReference type="FunFam" id="2.40.40.20:FF:000005">
    <property type="entry name" value="Periplasmic nitrate reductase"/>
    <property type="match status" value="1"/>
</dbReference>
<dbReference type="InterPro" id="IPR006656">
    <property type="entry name" value="Mopterin_OxRdtase"/>
</dbReference>
<evidence type="ECO:0000259" key="16">
    <source>
        <dbReference type="PROSITE" id="PS51669"/>
    </source>
</evidence>
<dbReference type="GO" id="GO:0016020">
    <property type="term" value="C:membrane"/>
    <property type="evidence" value="ECO:0007669"/>
    <property type="project" value="TreeGrafter"/>
</dbReference>
<dbReference type="PANTHER" id="PTHR43105">
    <property type="entry name" value="RESPIRATORY NITRATE REDUCTASE"/>
    <property type="match status" value="1"/>
</dbReference>
<dbReference type="InterPro" id="IPR050123">
    <property type="entry name" value="Prok_molybdopt-oxidoreductase"/>
</dbReference>
<sequence length="678" mass="73996">MKRTLTVCPYCGTGCMFHLVSDGGRLVGVEPSVTHPVSRAGLCVKGWNAFAFVHHPDRLTTPLIRRDGQLRPASWDEALGLVVERLREIQGRHGADSIMVASSAKATNEENYLLMKLARGVFGTNNIDHCARLCHSSTVVGLAETFGSGAMTNSIDCIDQAEVILVIGSNTTEQHPLIGSRILNAARSGARLIVADNRRIRLARHADLHLRHRNGSDVALLNGMMQVIIAEGLEDREFIESRCENYPALAAAVAHWTPERAAAVTGLDPGDIVAAARLFARAKRAMIVYSMGITQHSHGVDNVRCCAALAMLTGNLGRPGTGVNPLRGQNNVQGGCDMGALPDVLTGYQKVADPAVREKFARAWGVDGLPDKPGLPLTRAMDAAAEGRLKGMFILGENPILSDPDQGHARRALENLDFLAVQDIFLTETAQLAHVVLPAACFAEKEGTFTNTERRVQRVRKAVEPPGEARADWEIICALAERAGYGGMRYPDPSAVMDEIASLTPIYGGICYDRLDPHGLQWPCPDRGHPGTPILHVGRFTRGKGRFSPAPYRPPSELPDDDYPFVLTTGRTYFHWHTGTMTRRTHLLDREERSAFVEINPDDAARLGVRERDRVVVTSRRGEVRALARVTEMVVPGVVFMPFHFTEGAANALTNNVLDPESSIPEFKVCAVQVRRAP</sequence>
<dbReference type="Gene3D" id="3.40.228.10">
    <property type="entry name" value="Dimethylsulfoxide Reductase, domain 2"/>
    <property type="match status" value="1"/>
</dbReference>
<dbReference type="SUPFAM" id="SSF53706">
    <property type="entry name" value="Formate dehydrogenase/DMSO reductase, domains 1-3"/>
    <property type="match status" value="1"/>
</dbReference>
<evidence type="ECO:0000256" key="13">
    <source>
        <dbReference type="ARBA" id="ARBA00052176"/>
    </source>
</evidence>
<dbReference type="PROSITE" id="PS51669">
    <property type="entry name" value="4FE4S_MOW_BIS_MGD"/>
    <property type="match status" value="1"/>
</dbReference>
<dbReference type="InterPro" id="IPR041925">
    <property type="entry name" value="CT_Formate-Dh_H"/>
</dbReference>
<comment type="cofactor">
    <cofactor evidence="1">
        <name>Mo-bis(molybdopterin guanine dinucleotide)</name>
        <dbReference type="ChEBI" id="CHEBI:60539"/>
    </cofactor>
</comment>
<evidence type="ECO:0000256" key="3">
    <source>
        <dbReference type="ARBA" id="ARBA00022485"/>
    </source>
</evidence>
<keyword evidence="7" id="KW-0574">Periplasm</keyword>
<evidence type="ECO:0000256" key="1">
    <source>
        <dbReference type="ARBA" id="ARBA00001942"/>
    </source>
</evidence>
<evidence type="ECO:0000256" key="10">
    <source>
        <dbReference type="ARBA" id="ARBA00023004"/>
    </source>
</evidence>
<dbReference type="Gene3D" id="2.20.25.90">
    <property type="entry name" value="ADC-like domains"/>
    <property type="match status" value="1"/>
</dbReference>
<keyword evidence="3" id="KW-0004">4Fe-4S</keyword>
<dbReference type="SMART" id="SM00926">
    <property type="entry name" value="Molybdop_Fe4S4"/>
    <property type="match status" value="1"/>
</dbReference>
<dbReference type="GO" id="GO:0003954">
    <property type="term" value="F:NADH dehydrogenase activity"/>
    <property type="evidence" value="ECO:0007669"/>
    <property type="project" value="TreeGrafter"/>
</dbReference>
<accession>A0A831TYK4</accession>
<keyword evidence="8" id="KW-0249">Electron transport</keyword>
<evidence type="ECO:0000256" key="8">
    <source>
        <dbReference type="ARBA" id="ARBA00022982"/>
    </source>
</evidence>
<evidence type="ECO:0000256" key="12">
    <source>
        <dbReference type="ARBA" id="ARBA00023063"/>
    </source>
</evidence>
<dbReference type="InterPro" id="IPR009010">
    <property type="entry name" value="Asp_de-COase-like_dom_sf"/>
</dbReference>
<keyword evidence="6" id="KW-0732">Signal</keyword>
<dbReference type="GO" id="GO:0050140">
    <property type="term" value="F:nitrate reductase (cytochrome) activity"/>
    <property type="evidence" value="ECO:0007669"/>
    <property type="project" value="UniProtKB-EC"/>
</dbReference>
<evidence type="ECO:0000256" key="15">
    <source>
        <dbReference type="ARBA" id="ARBA00067026"/>
    </source>
</evidence>
<organism evidence="17">
    <name type="scientific">Geobacter metallireducens</name>
    <dbReference type="NCBI Taxonomy" id="28232"/>
    <lineage>
        <taxon>Bacteria</taxon>
        <taxon>Pseudomonadati</taxon>
        <taxon>Thermodesulfobacteriota</taxon>
        <taxon>Desulfuromonadia</taxon>
        <taxon>Geobacterales</taxon>
        <taxon>Geobacteraceae</taxon>
        <taxon>Geobacter</taxon>
    </lineage>
</organism>
<dbReference type="EC" id="1.9.6.1" evidence="15"/>
<keyword evidence="4" id="KW-0500">Molybdenum</keyword>
<comment type="caution">
    <text evidence="17">The sequence shown here is derived from an EMBL/GenBank/DDBJ whole genome shotgun (WGS) entry which is preliminary data.</text>
</comment>
<evidence type="ECO:0000256" key="4">
    <source>
        <dbReference type="ARBA" id="ARBA00022505"/>
    </source>
</evidence>
<keyword evidence="10" id="KW-0408">Iron</keyword>
<dbReference type="CDD" id="cd02790">
    <property type="entry name" value="MopB_CT_Formate-Dh_H"/>
    <property type="match status" value="1"/>
</dbReference>
<dbReference type="Pfam" id="PF00384">
    <property type="entry name" value="Molybdopterin"/>
    <property type="match status" value="1"/>
</dbReference>
<dbReference type="AlphaFoldDB" id="A0A831TYK4"/>
<dbReference type="GO" id="GO:0022904">
    <property type="term" value="P:respiratory electron transport chain"/>
    <property type="evidence" value="ECO:0007669"/>
    <property type="project" value="TreeGrafter"/>
</dbReference>
<dbReference type="InterPro" id="IPR006478">
    <property type="entry name" value="Formate_DH_asu"/>
</dbReference>
<dbReference type="InterPro" id="IPR006657">
    <property type="entry name" value="MoPterin_dinucl-bd_dom"/>
</dbReference>
<dbReference type="EMBL" id="DSOV01000026">
    <property type="protein sequence ID" value="HEN42031.1"/>
    <property type="molecule type" value="Genomic_DNA"/>
</dbReference>
<evidence type="ECO:0000256" key="9">
    <source>
        <dbReference type="ARBA" id="ARBA00023002"/>
    </source>
</evidence>
<gene>
    <name evidence="17" type="ORF">ENQ87_06580</name>
</gene>
<dbReference type="GO" id="GO:0051539">
    <property type="term" value="F:4 iron, 4 sulfur cluster binding"/>
    <property type="evidence" value="ECO:0007669"/>
    <property type="project" value="UniProtKB-KW"/>
</dbReference>
<dbReference type="GO" id="GO:0015942">
    <property type="term" value="P:formate metabolic process"/>
    <property type="evidence" value="ECO:0007669"/>
    <property type="project" value="InterPro"/>
</dbReference>
<name>A0A831TYK4_GEOME</name>
<evidence type="ECO:0000256" key="7">
    <source>
        <dbReference type="ARBA" id="ARBA00022764"/>
    </source>
</evidence>
<dbReference type="GO" id="GO:0043546">
    <property type="term" value="F:molybdopterin cofactor binding"/>
    <property type="evidence" value="ECO:0007669"/>
    <property type="project" value="InterPro"/>
</dbReference>
<dbReference type="Pfam" id="PF04879">
    <property type="entry name" value="Molybdop_Fe4S4"/>
    <property type="match status" value="1"/>
</dbReference>
<evidence type="ECO:0000256" key="11">
    <source>
        <dbReference type="ARBA" id="ARBA00023014"/>
    </source>
</evidence>
<comment type="function">
    <text evidence="14">Catalytic subunit of the periplasmic nitrate reductase complex NapAB. Receives electrons from NapB and catalyzes the reduction of nitrate to nitrite.</text>
</comment>
<dbReference type="NCBIfam" id="TIGR01591">
    <property type="entry name" value="Fdh-alpha"/>
    <property type="match status" value="1"/>
</dbReference>
<evidence type="ECO:0000313" key="17">
    <source>
        <dbReference type="EMBL" id="HEN42031.1"/>
    </source>
</evidence>
<keyword evidence="12" id="KW-0534">Nitrate assimilation</keyword>
<evidence type="ECO:0000256" key="5">
    <source>
        <dbReference type="ARBA" id="ARBA00022723"/>
    </source>
</evidence>
<keyword evidence="5" id="KW-0479">Metal-binding</keyword>
<dbReference type="GO" id="GO:0046872">
    <property type="term" value="F:metal ion binding"/>
    <property type="evidence" value="ECO:0007669"/>
    <property type="project" value="UniProtKB-KW"/>
</dbReference>
<comment type="cofactor">
    <cofactor evidence="2">
        <name>[4Fe-4S] cluster</name>
        <dbReference type="ChEBI" id="CHEBI:49883"/>
    </cofactor>
</comment>
<dbReference type="Gene3D" id="3.40.50.740">
    <property type="match status" value="1"/>
</dbReference>
<proteinExistence type="predicted"/>
<dbReference type="InterPro" id="IPR006963">
    <property type="entry name" value="Mopterin_OxRdtase_4Fe-4S_dom"/>
</dbReference>
<dbReference type="GO" id="GO:0042128">
    <property type="term" value="P:nitrate assimilation"/>
    <property type="evidence" value="ECO:0007669"/>
    <property type="project" value="UniProtKB-KW"/>
</dbReference>
<evidence type="ECO:0000256" key="6">
    <source>
        <dbReference type="ARBA" id="ARBA00022729"/>
    </source>
</evidence>
<feature type="domain" description="4Fe-4S Mo/W bis-MGD-type" evidence="16">
    <location>
        <begin position="1"/>
        <end position="57"/>
    </location>
</feature>